<evidence type="ECO:0000313" key="1">
    <source>
        <dbReference type="EMBL" id="KAB2953397.1"/>
    </source>
</evidence>
<accession>A0A6I0F3U4</accession>
<organism evidence="1 2">
    <name type="scientific">Heliorestis acidaminivorans</name>
    <dbReference type="NCBI Taxonomy" id="553427"/>
    <lineage>
        <taxon>Bacteria</taxon>
        <taxon>Bacillati</taxon>
        <taxon>Bacillota</taxon>
        <taxon>Clostridia</taxon>
        <taxon>Eubacteriales</taxon>
        <taxon>Heliobacteriaceae</taxon>
        <taxon>Heliorestis</taxon>
    </lineage>
</organism>
<name>A0A6I0F3U4_9FIRM</name>
<proteinExistence type="predicted"/>
<dbReference type="Proteomes" id="UP000468766">
    <property type="component" value="Unassembled WGS sequence"/>
</dbReference>
<dbReference type="EMBL" id="WBXO01000003">
    <property type="protein sequence ID" value="KAB2953397.1"/>
    <property type="molecule type" value="Genomic_DNA"/>
</dbReference>
<evidence type="ECO:0000313" key="2">
    <source>
        <dbReference type="Proteomes" id="UP000468766"/>
    </source>
</evidence>
<keyword evidence="2" id="KW-1185">Reference proteome</keyword>
<gene>
    <name evidence="1" type="ORF">F9B85_05670</name>
</gene>
<dbReference type="AlphaFoldDB" id="A0A6I0F3U4"/>
<sequence>MFRGVNRSCANCNNSCHCPWNMGGVSSDISFCDDWEDSRKYWTEVLNYSEAKIDELEKSANPSSQRYLLFWKGVKDTTYQVLDGF</sequence>
<comment type="caution">
    <text evidence="1">The sequence shown here is derived from an EMBL/GenBank/DDBJ whole genome shotgun (WGS) entry which is preliminary data.</text>
</comment>
<dbReference type="RefSeq" id="WP_151619413.1">
    <property type="nucleotide sequence ID" value="NZ_WBXO01000003.1"/>
</dbReference>
<reference evidence="1 2" key="1">
    <citation type="submission" date="2019-10" db="EMBL/GenBank/DDBJ databases">
        <title>Whole-genome sequence of the extremophile Heliorestis acidaminivorans DSM 24790.</title>
        <authorList>
            <person name="Kyndt J.A."/>
            <person name="Meyer T.E."/>
        </authorList>
    </citation>
    <scope>NUCLEOTIDE SEQUENCE [LARGE SCALE GENOMIC DNA]</scope>
    <source>
        <strain evidence="1 2">DSM 24790</strain>
    </source>
</reference>
<protein>
    <submittedName>
        <fullName evidence="1">Uncharacterized protein</fullName>
    </submittedName>
</protein>